<evidence type="ECO:0000259" key="9">
    <source>
        <dbReference type="PROSITE" id="PS00631"/>
    </source>
</evidence>
<evidence type="ECO:0000256" key="8">
    <source>
        <dbReference type="ARBA" id="ARBA00055139"/>
    </source>
</evidence>
<dbReference type="InterPro" id="IPR011356">
    <property type="entry name" value="Leucine_aapep/pepB"/>
</dbReference>
<dbReference type="AlphaFoldDB" id="A0A9X4FDF6"/>
<name>A0A9X4FDF6_9VIBR</name>
<dbReference type="EC" id="3.4.11.23" evidence="10"/>
<gene>
    <name evidence="10" type="primary">pepB</name>
    <name evidence="10" type="ORF">L9W73_05130</name>
</gene>
<evidence type="ECO:0000256" key="2">
    <source>
        <dbReference type="ARBA" id="ARBA00022438"/>
    </source>
</evidence>
<dbReference type="Proteomes" id="UP001140973">
    <property type="component" value="Unassembled WGS sequence"/>
</dbReference>
<dbReference type="SUPFAM" id="SSF53187">
    <property type="entry name" value="Zn-dependent exopeptidases"/>
    <property type="match status" value="1"/>
</dbReference>
<protein>
    <submittedName>
        <fullName evidence="10">Aminopeptidase PepB</fullName>
        <ecNumber evidence="10">3.4.11.23</ecNumber>
    </submittedName>
</protein>
<keyword evidence="6 10" id="KW-0378">Hydrolase</keyword>
<dbReference type="PROSITE" id="PS00631">
    <property type="entry name" value="CYTOSOL_AP"/>
    <property type="match status" value="1"/>
</dbReference>
<dbReference type="GO" id="GO:0005737">
    <property type="term" value="C:cytoplasm"/>
    <property type="evidence" value="ECO:0007669"/>
    <property type="project" value="InterPro"/>
</dbReference>
<evidence type="ECO:0000256" key="6">
    <source>
        <dbReference type="ARBA" id="ARBA00022801"/>
    </source>
</evidence>
<dbReference type="FunFam" id="3.40.630.10:FF:000037">
    <property type="entry name" value="Peptidase B"/>
    <property type="match status" value="1"/>
</dbReference>
<dbReference type="RefSeq" id="WP_176245610.1">
    <property type="nucleotide sequence ID" value="NZ_JAAKZK010000007.1"/>
</dbReference>
<dbReference type="PRINTS" id="PR00481">
    <property type="entry name" value="LAMNOPPTDASE"/>
</dbReference>
<comment type="function">
    <text evidence="8">Probably plays an important role in intracellular peptide degradation.</text>
</comment>
<feature type="domain" description="Cytosol aminopeptidase" evidence="9">
    <location>
        <begin position="276"/>
        <end position="283"/>
    </location>
</feature>
<evidence type="ECO:0000256" key="1">
    <source>
        <dbReference type="ARBA" id="ARBA00009528"/>
    </source>
</evidence>
<dbReference type="PIRSF" id="PIRSF036388">
    <property type="entry name" value="Ctsl_amnpptdse_B"/>
    <property type="match status" value="1"/>
</dbReference>
<dbReference type="GO" id="GO:0006508">
    <property type="term" value="P:proteolysis"/>
    <property type="evidence" value="ECO:0007669"/>
    <property type="project" value="UniProtKB-KW"/>
</dbReference>
<comment type="similarity">
    <text evidence="1">Belongs to the peptidase M17 family.</text>
</comment>
<dbReference type="InterPro" id="IPR047620">
    <property type="entry name" value="M17_PepB-like_N"/>
</dbReference>
<dbReference type="InterPro" id="IPR000819">
    <property type="entry name" value="Peptidase_M17_C"/>
</dbReference>
<dbReference type="NCBIfam" id="NF003450">
    <property type="entry name" value="PRK05015.1"/>
    <property type="match status" value="1"/>
</dbReference>
<dbReference type="Pfam" id="PF12404">
    <property type="entry name" value="DUF3663"/>
    <property type="match status" value="1"/>
</dbReference>
<evidence type="ECO:0000313" key="11">
    <source>
        <dbReference type="Proteomes" id="UP001140973"/>
    </source>
</evidence>
<accession>A0A9X4FDF6</accession>
<keyword evidence="7" id="KW-0464">Manganese</keyword>
<organism evidence="10 11">
    <name type="scientific">Vibrio aestuarianus</name>
    <dbReference type="NCBI Taxonomy" id="28171"/>
    <lineage>
        <taxon>Bacteria</taxon>
        <taxon>Pseudomonadati</taxon>
        <taxon>Pseudomonadota</taxon>
        <taxon>Gammaproteobacteria</taxon>
        <taxon>Vibrionales</taxon>
        <taxon>Vibrionaceae</taxon>
        <taxon>Vibrio</taxon>
    </lineage>
</organism>
<reference evidence="10" key="1">
    <citation type="submission" date="2022-02" db="EMBL/GenBank/DDBJ databases">
        <title>Emergence and expansion in Europe of a Vibrio aestuarianus clonal complex pathogenic for oysters.</title>
        <authorList>
            <person name="Mesnil A."/>
            <person name="Travers M.-A."/>
        </authorList>
    </citation>
    <scope>NUCLEOTIDE SEQUENCE</scope>
    <source>
        <strain evidence="10">151-ITT-15-cp-1</strain>
    </source>
</reference>
<evidence type="ECO:0000313" key="10">
    <source>
        <dbReference type="EMBL" id="MDE1356692.1"/>
    </source>
</evidence>
<dbReference type="Gene3D" id="3.40.630.10">
    <property type="entry name" value="Zn peptidases"/>
    <property type="match status" value="1"/>
</dbReference>
<dbReference type="InterPro" id="IPR008330">
    <property type="entry name" value="Pept_M17_PepB"/>
</dbReference>
<dbReference type="GO" id="GO:0070006">
    <property type="term" value="F:metalloaminopeptidase activity"/>
    <property type="evidence" value="ECO:0007669"/>
    <property type="project" value="InterPro"/>
</dbReference>
<dbReference type="PANTHER" id="PTHR11963:SF20">
    <property type="entry name" value="PEPTIDASE B"/>
    <property type="match status" value="1"/>
</dbReference>
<proteinExistence type="inferred from homology"/>
<evidence type="ECO:0000256" key="3">
    <source>
        <dbReference type="ARBA" id="ARBA00022490"/>
    </source>
</evidence>
<sequence length="431" mass="46837">MSTKMSVFISQEAAQSQWGDKAILSFSENGVTIHVIEGLHDVATVQRAARKLDSQGIRAISLQGEGWDLESIWAFHQGYREAKKLNTLEWQPLAEQDQAELEYRIKATEWTRDIINKSAEEVAPRQLATMAAEFIKSLAPDHVSYRIVKDKDLLTEGWEGIYAVGRGSERTSAMLQLDYNPTGKEDAPVFACLVGKGITFDSGGYSLKPSNFMTSMKADMGGAGTITGGLGLAIMRGFNKRVKLILCCAENMVSGRALKLGDIITYKNGTSVEIMNTDAEGRLVLADGLMFADAQKPELIIDCATLTGAAKNALGNDYHALLSFDDELAHQALTAASQEKEGLWPLPLADFHRSMLPSSFAGLSNISSGDYSPGASTAAAFLSYFVEDYKKGWLHFDCAGTYRKSSSDKWAAGATGMGVRTLARILTDQAK</sequence>
<keyword evidence="3" id="KW-0963">Cytoplasm</keyword>
<dbReference type="GO" id="GO:0030145">
    <property type="term" value="F:manganese ion binding"/>
    <property type="evidence" value="ECO:0007669"/>
    <property type="project" value="InterPro"/>
</dbReference>
<dbReference type="PANTHER" id="PTHR11963">
    <property type="entry name" value="LEUCINE AMINOPEPTIDASE-RELATED"/>
    <property type="match status" value="1"/>
</dbReference>
<evidence type="ECO:0000256" key="5">
    <source>
        <dbReference type="ARBA" id="ARBA00022723"/>
    </source>
</evidence>
<dbReference type="Pfam" id="PF00883">
    <property type="entry name" value="Peptidase_M17"/>
    <property type="match status" value="1"/>
</dbReference>
<keyword evidence="5" id="KW-0479">Metal-binding</keyword>
<evidence type="ECO:0000256" key="7">
    <source>
        <dbReference type="ARBA" id="ARBA00023211"/>
    </source>
</evidence>
<keyword evidence="4" id="KW-0645">Protease</keyword>
<comment type="caution">
    <text evidence="10">The sequence shown here is derived from an EMBL/GenBank/DDBJ whole genome shotgun (WGS) entry which is preliminary data.</text>
</comment>
<dbReference type="EMBL" id="JAKNAP010000011">
    <property type="protein sequence ID" value="MDE1356692.1"/>
    <property type="molecule type" value="Genomic_DNA"/>
</dbReference>
<keyword evidence="2 10" id="KW-0031">Aminopeptidase</keyword>
<dbReference type="CDD" id="cd00433">
    <property type="entry name" value="Peptidase_M17"/>
    <property type="match status" value="1"/>
</dbReference>
<evidence type="ECO:0000256" key="4">
    <source>
        <dbReference type="ARBA" id="ARBA00022670"/>
    </source>
</evidence>